<dbReference type="InterPro" id="IPR036390">
    <property type="entry name" value="WH_DNA-bd_sf"/>
</dbReference>
<name>A0ABZ1P1Q5_STRVL</name>
<keyword evidence="6" id="KW-1185">Reference proteome</keyword>
<dbReference type="PROSITE" id="PS50949">
    <property type="entry name" value="HTH_GNTR"/>
    <property type="match status" value="1"/>
</dbReference>
<dbReference type="Pfam" id="PF00392">
    <property type="entry name" value="GntR"/>
    <property type="match status" value="1"/>
</dbReference>
<accession>A0ABZ1P1Q5</accession>
<dbReference type="InterPro" id="IPR036388">
    <property type="entry name" value="WH-like_DNA-bd_sf"/>
</dbReference>
<protein>
    <submittedName>
        <fullName evidence="5">FCD domain-containing protein</fullName>
    </submittedName>
</protein>
<dbReference type="InterPro" id="IPR011711">
    <property type="entry name" value="GntR_C"/>
</dbReference>
<evidence type="ECO:0000256" key="1">
    <source>
        <dbReference type="ARBA" id="ARBA00023015"/>
    </source>
</evidence>
<keyword evidence="2" id="KW-0238">DNA-binding</keyword>
<dbReference type="CDD" id="cd07377">
    <property type="entry name" value="WHTH_GntR"/>
    <property type="match status" value="1"/>
</dbReference>
<dbReference type="Proteomes" id="UP001341259">
    <property type="component" value="Chromosome"/>
</dbReference>
<proteinExistence type="predicted"/>
<keyword evidence="3" id="KW-0804">Transcription</keyword>
<dbReference type="Gene3D" id="1.10.10.10">
    <property type="entry name" value="Winged helix-like DNA-binding domain superfamily/Winged helix DNA-binding domain"/>
    <property type="match status" value="1"/>
</dbReference>
<dbReference type="Pfam" id="PF07729">
    <property type="entry name" value="FCD"/>
    <property type="match status" value="1"/>
</dbReference>
<evidence type="ECO:0000256" key="3">
    <source>
        <dbReference type="ARBA" id="ARBA00023163"/>
    </source>
</evidence>
<dbReference type="InterPro" id="IPR008920">
    <property type="entry name" value="TF_FadR/GntR_C"/>
</dbReference>
<sequence length="247" mass="26899">MTEQELRDDESYRPGYSLAAERIIEHIEQNGLRPGDRLPTEAEFAALLGVSRSIARDAVKTLAAVGRISTQRGRGIFVAESQTFSPGLRGHFKPTNVEDIMTLFEFRAVQEKAAAELAATRAAPAELMTIEKALAEYAENVPTRDYPKLARCDALFHSSVNRASHNPFLLDAADAASTLQREVVAVAFGGYSGGPVERALEEHTEIFNAIRRGDAAAAGAAAAAHVDRTRRGYQEEIGRRVFGSDTR</sequence>
<evidence type="ECO:0000313" key="5">
    <source>
        <dbReference type="EMBL" id="WUG97974.1"/>
    </source>
</evidence>
<dbReference type="SUPFAM" id="SSF48008">
    <property type="entry name" value="GntR ligand-binding domain-like"/>
    <property type="match status" value="1"/>
</dbReference>
<dbReference type="Gene3D" id="1.20.120.530">
    <property type="entry name" value="GntR ligand-binding domain-like"/>
    <property type="match status" value="1"/>
</dbReference>
<reference evidence="5 6" key="1">
    <citation type="submission" date="2022-10" db="EMBL/GenBank/DDBJ databases">
        <title>The complete genomes of actinobacterial strains from the NBC collection.</title>
        <authorList>
            <person name="Joergensen T.S."/>
            <person name="Alvarez Arevalo M."/>
            <person name="Sterndorff E.B."/>
            <person name="Faurdal D."/>
            <person name="Vuksanovic O."/>
            <person name="Mourched A.-S."/>
            <person name="Charusanti P."/>
            <person name="Shaw S."/>
            <person name="Blin K."/>
            <person name="Weber T."/>
        </authorList>
    </citation>
    <scope>NUCLEOTIDE SEQUENCE [LARGE SCALE GENOMIC DNA]</scope>
    <source>
        <strain evidence="5 6">NBC_00456</strain>
    </source>
</reference>
<dbReference type="SMART" id="SM00895">
    <property type="entry name" value="FCD"/>
    <property type="match status" value="1"/>
</dbReference>
<gene>
    <name evidence="5" type="ORF">OHB29_36045</name>
</gene>
<evidence type="ECO:0000256" key="2">
    <source>
        <dbReference type="ARBA" id="ARBA00023125"/>
    </source>
</evidence>
<keyword evidence="1" id="KW-0805">Transcription regulation</keyword>
<feature type="domain" description="HTH gntR-type" evidence="4">
    <location>
        <begin position="13"/>
        <end position="81"/>
    </location>
</feature>
<evidence type="ECO:0000313" key="6">
    <source>
        <dbReference type="Proteomes" id="UP001341259"/>
    </source>
</evidence>
<dbReference type="InterPro" id="IPR000524">
    <property type="entry name" value="Tscrpt_reg_HTH_GntR"/>
</dbReference>
<dbReference type="PANTHER" id="PTHR43537:SF5">
    <property type="entry name" value="UXU OPERON TRANSCRIPTIONAL REGULATOR"/>
    <property type="match status" value="1"/>
</dbReference>
<evidence type="ECO:0000259" key="4">
    <source>
        <dbReference type="PROSITE" id="PS50949"/>
    </source>
</evidence>
<organism evidence="5 6">
    <name type="scientific">Streptomyces violaceus</name>
    <name type="common">Streptomyces venezuelae</name>
    <dbReference type="NCBI Taxonomy" id="1936"/>
    <lineage>
        <taxon>Bacteria</taxon>
        <taxon>Bacillati</taxon>
        <taxon>Actinomycetota</taxon>
        <taxon>Actinomycetes</taxon>
        <taxon>Kitasatosporales</taxon>
        <taxon>Streptomycetaceae</taxon>
        <taxon>Streptomyces</taxon>
    </lineage>
</organism>
<dbReference type="RefSeq" id="WP_328345367.1">
    <property type="nucleotide sequence ID" value="NZ_CP107906.1"/>
</dbReference>
<dbReference type="EMBL" id="CP107906">
    <property type="protein sequence ID" value="WUG97974.1"/>
    <property type="molecule type" value="Genomic_DNA"/>
</dbReference>
<dbReference type="PRINTS" id="PR00035">
    <property type="entry name" value="HTHGNTR"/>
</dbReference>
<dbReference type="PANTHER" id="PTHR43537">
    <property type="entry name" value="TRANSCRIPTIONAL REGULATOR, GNTR FAMILY"/>
    <property type="match status" value="1"/>
</dbReference>
<dbReference type="SMART" id="SM00345">
    <property type="entry name" value="HTH_GNTR"/>
    <property type="match status" value="1"/>
</dbReference>
<dbReference type="SUPFAM" id="SSF46785">
    <property type="entry name" value="Winged helix' DNA-binding domain"/>
    <property type="match status" value="1"/>
</dbReference>